<name>A0ACB8B8V3_9AGAM</name>
<reference evidence="1" key="1">
    <citation type="journal article" date="2021" name="New Phytol.">
        <title>Evolutionary innovations through gain and loss of genes in the ectomycorrhizal Boletales.</title>
        <authorList>
            <person name="Wu G."/>
            <person name="Miyauchi S."/>
            <person name="Morin E."/>
            <person name="Kuo A."/>
            <person name="Drula E."/>
            <person name="Varga T."/>
            <person name="Kohler A."/>
            <person name="Feng B."/>
            <person name="Cao Y."/>
            <person name="Lipzen A."/>
            <person name="Daum C."/>
            <person name="Hundley H."/>
            <person name="Pangilinan J."/>
            <person name="Johnson J."/>
            <person name="Barry K."/>
            <person name="LaButti K."/>
            <person name="Ng V."/>
            <person name="Ahrendt S."/>
            <person name="Min B."/>
            <person name="Choi I.G."/>
            <person name="Park H."/>
            <person name="Plett J.M."/>
            <person name="Magnuson J."/>
            <person name="Spatafora J.W."/>
            <person name="Nagy L.G."/>
            <person name="Henrissat B."/>
            <person name="Grigoriev I.V."/>
            <person name="Yang Z.L."/>
            <person name="Xu J."/>
            <person name="Martin F.M."/>
        </authorList>
    </citation>
    <scope>NUCLEOTIDE SEQUENCE</scope>
    <source>
        <strain evidence="1">KUC20120723A-06</strain>
    </source>
</reference>
<gene>
    <name evidence="1" type="ORF">BV22DRAFT_1121688</name>
</gene>
<protein>
    <submittedName>
        <fullName evidence="1">Dihydropteroate synthase</fullName>
    </submittedName>
</protein>
<evidence type="ECO:0000313" key="1">
    <source>
        <dbReference type="EMBL" id="KAH7922120.1"/>
    </source>
</evidence>
<comment type="caution">
    <text evidence="1">The sequence shown here is derived from an EMBL/GenBank/DDBJ whole genome shotgun (WGS) entry which is preliminary data.</text>
</comment>
<dbReference type="Proteomes" id="UP000790709">
    <property type="component" value="Unassembled WGS sequence"/>
</dbReference>
<dbReference type="EMBL" id="MU266497">
    <property type="protein sequence ID" value="KAH7922120.1"/>
    <property type="molecule type" value="Genomic_DNA"/>
</dbReference>
<accession>A0ACB8B8V3</accession>
<proteinExistence type="predicted"/>
<organism evidence="1 2">
    <name type="scientific">Leucogyrophana mollusca</name>
    <dbReference type="NCBI Taxonomy" id="85980"/>
    <lineage>
        <taxon>Eukaryota</taxon>
        <taxon>Fungi</taxon>
        <taxon>Dikarya</taxon>
        <taxon>Basidiomycota</taxon>
        <taxon>Agaricomycotina</taxon>
        <taxon>Agaricomycetes</taxon>
        <taxon>Agaricomycetidae</taxon>
        <taxon>Boletales</taxon>
        <taxon>Boletales incertae sedis</taxon>
        <taxon>Leucogyrophana</taxon>
    </lineage>
</organism>
<keyword evidence="2" id="KW-1185">Reference proteome</keyword>
<sequence>MSDTIIINNLLLLVSISVQQPIRLSIYVHHSTAIAAHTDDLSYSLNYAALYDTVSKSLPARSYASLESVVDEATSLVFSRHALVKEMRIRIEQIKAPMYVQSIAFESMRTRASDVLDSLDVYELKQLRCDTIIGVEPHERIQRQPVSFDITLHSRSRQGPFDFKGLAQSIHHHVADTSFLTLEALASFIAQHILRYTDQVTKENTRELDTVTIRASKPHALPLAEAAQVEITRRITDYPDITISSNEHISSKIHTAAIALGSNLGDRFANIERALRLLECPDLLLSDPTNGTPKGTDEVHVVDTSFMYETAPMYVTDQPRFANCACLIETTLDPRTLLSLLKIIERTVGRVPSIRNGPRAVDLDVLLYDKTCLDTRAEGNRKDLENLEGELVVPHPRMAEREFVLRPLADMIPDYVHPVYQKSIRELLANVLSAMTSDDAPMMKVMPFPQYPLPSSPTPYGTSPVPPTATHWVLPFTPSSRTPTGETPLRAQTRIMATLNITPDSFSDGALHSSIPDALAYVSSAMEAGADMIDVGGYSTRPGAAFVSVEEEVRRVVPVIRAIRAGGAESKAAEFDASKVLVSVDTFRPEVARAAVLAGANCINDVYAFTGADSYPLDSASLEHLAKMKNTARDLGVPVILMHSRGDAGSNKDYSAFPGGVLDGVRVELGVKIDRVVRGRGAVRRWLVIVDPGVGFSKSVDDNLAVLRHASSLTGVQEENFLAGYPMLIGASRKSFLGAVLERAGPGGRKTQPRERGWATAAAVACAVQQGAAMVRVHDVQEMADVIAVGDALWR</sequence>
<evidence type="ECO:0000313" key="2">
    <source>
        <dbReference type="Proteomes" id="UP000790709"/>
    </source>
</evidence>